<accession>A0A0W0WJ44</accession>
<feature type="binding site" evidence="9">
    <location>
        <begin position="287"/>
        <end position="289"/>
    </location>
    <ligand>
        <name>ATP</name>
        <dbReference type="ChEBI" id="CHEBI:30616"/>
    </ligand>
</feature>
<evidence type="ECO:0000256" key="8">
    <source>
        <dbReference type="ARBA" id="ARBA00022842"/>
    </source>
</evidence>
<feature type="active site" description="Proton donor/acceptor" evidence="9">
    <location>
        <position position="154"/>
    </location>
</feature>
<dbReference type="InterPro" id="IPR000890">
    <property type="entry name" value="Aliphatic_acid_kin_short-chain"/>
</dbReference>
<evidence type="ECO:0000256" key="4">
    <source>
        <dbReference type="ARBA" id="ARBA00022723"/>
    </source>
</evidence>
<feature type="binding site" evidence="9">
    <location>
        <begin position="212"/>
        <end position="216"/>
    </location>
    <ligand>
        <name>ATP</name>
        <dbReference type="ChEBI" id="CHEBI:30616"/>
    </ligand>
</feature>
<dbReference type="RefSeq" id="WP_058500874.1">
    <property type="nucleotide sequence ID" value="NZ_CAAAJA010000048.1"/>
</dbReference>
<dbReference type="NCBIfam" id="TIGR00016">
    <property type="entry name" value="ackA"/>
    <property type="match status" value="1"/>
</dbReference>
<dbReference type="UniPathway" id="UPA00340">
    <property type="reaction ID" value="UER00458"/>
</dbReference>
<evidence type="ECO:0000256" key="9">
    <source>
        <dbReference type="HAMAP-Rule" id="MF_00020"/>
    </source>
</evidence>
<dbReference type="SUPFAM" id="SSF53067">
    <property type="entry name" value="Actin-like ATPase domain"/>
    <property type="match status" value="2"/>
</dbReference>
<comment type="cofactor">
    <cofactor evidence="9">
        <name>Mg(2+)</name>
        <dbReference type="ChEBI" id="CHEBI:18420"/>
    </cofactor>
    <cofactor evidence="9">
        <name>Mn(2+)</name>
        <dbReference type="ChEBI" id="CHEBI:29035"/>
    </cofactor>
    <text evidence="9">Mg(2+). Can also accept Mn(2+).</text>
</comment>
<comment type="pathway">
    <text evidence="9">Metabolic intermediate biosynthesis; acetyl-CoA biosynthesis; acetyl-CoA from acetate: step 1/2.</text>
</comment>
<keyword evidence="8 9" id="KW-0460">Magnesium</keyword>
<evidence type="ECO:0000256" key="2">
    <source>
        <dbReference type="ARBA" id="ARBA00022490"/>
    </source>
</evidence>
<comment type="caution">
    <text evidence="11">The sequence shown here is derived from an EMBL/GenBank/DDBJ whole genome shotgun (WGS) entry which is preliminary data.</text>
</comment>
<feature type="site" description="Transition state stabilizer" evidence="9">
    <location>
        <position position="245"/>
    </location>
</feature>
<dbReference type="GO" id="GO:0008776">
    <property type="term" value="F:acetate kinase activity"/>
    <property type="evidence" value="ECO:0007669"/>
    <property type="project" value="UniProtKB-UniRule"/>
</dbReference>
<feature type="binding site" evidence="9">
    <location>
        <begin position="332"/>
        <end position="336"/>
    </location>
    <ligand>
        <name>ATP</name>
        <dbReference type="ChEBI" id="CHEBI:30616"/>
    </ligand>
</feature>
<dbReference type="PIRSF" id="PIRSF000722">
    <property type="entry name" value="Acetate_prop_kin"/>
    <property type="match status" value="1"/>
</dbReference>
<dbReference type="AlphaFoldDB" id="A0A0W0WJ44"/>
<dbReference type="Proteomes" id="UP000054761">
    <property type="component" value="Unassembled WGS sequence"/>
</dbReference>
<evidence type="ECO:0000256" key="3">
    <source>
        <dbReference type="ARBA" id="ARBA00022679"/>
    </source>
</evidence>
<dbReference type="InterPro" id="IPR043129">
    <property type="entry name" value="ATPase_NBD"/>
</dbReference>
<evidence type="ECO:0000256" key="7">
    <source>
        <dbReference type="ARBA" id="ARBA00022840"/>
    </source>
</evidence>
<comment type="subunit">
    <text evidence="9">Homodimer.</text>
</comment>
<keyword evidence="7 9" id="KW-0067">ATP-binding</keyword>
<dbReference type="EC" id="2.7.2.1" evidence="9"/>
<keyword evidence="3 9" id="KW-0808">Transferase</keyword>
<proteinExistence type="inferred from homology"/>
<organism evidence="11 12">
    <name type="scientific">Legionella israelensis</name>
    <dbReference type="NCBI Taxonomy" id="454"/>
    <lineage>
        <taxon>Bacteria</taxon>
        <taxon>Pseudomonadati</taxon>
        <taxon>Pseudomonadota</taxon>
        <taxon>Gammaproteobacteria</taxon>
        <taxon>Legionellales</taxon>
        <taxon>Legionellaceae</taxon>
        <taxon>Legionella</taxon>
    </lineage>
</organism>
<keyword evidence="12" id="KW-1185">Reference proteome</keyword>
<dbReference type="GO" id="GO:0006085">
    <property type="term" value="P:acetyl-CoA biosynthetic process"/>
    <property type="evidence" value="ECO:0007669"/>
    <property type="project" value="UniProtKB-UniRule"/>
</dbReference>
<feature type="site" description="Transition state stabilizer" evidence="9">
    <location>
        <position position="185"/>
    </location>
</feature>
<comment type="similarity">
    <text evidence="1 9 10">Belongs to the acetokinase family.</text>
</comment>
<dbReference type="Gene3D" id="3.30.420.40">
    <property type="match status" value="2"/>
</dbReference>
<evidence type="ECO:0000256" key="6">
    <source>
        <dbReference type="ARBA" id="ARBA00022777"/>
    </source>
</evidence>
<feature type="binding site" evidence="9">
    <location>
        <position position="363"/>
    </location>
    <ligand>
        <name>Mg(2+)</name>
        <dbReference type="ChEBI" id="CHEBI:18420"/>
    </ligand>
</feature>
<dbReference type="OrthoDB" id="9802453at2"/>
<feature type="binding site" evidence="9">
    <location>
        <position position="20"/>
    </location>
    <ligand>
        <name>ATP</name>
        <dbReference type="ChEBI" id="CHEBI:30616"/>
    </ligand>
</feature>
<dbReference type="InterPro" id="IPR004372">
    <property type="entry name" value="Ac/propionate_kinase"/>
</dbReference>
<dbReference type="InterPro" id="IPR023865">
    <property type="entry name" value="Aliphatic_acid_kinase_CS"/>
</dbReference>
<reference evidence="11 12" key="1">
    <citation type="submission" date="2015-11" db="EMBL/GenBank/DDBJ databases">
        <title>Genomic analysis of 38 Legionella species identifies large and diverse effector repertoires.</title>
        <authorList>
            <person name="Burstein D."/>
            <person name="Amaro F."/>
            <person name="Zusman T."/>
            <person name="Lifshitz Z."/>
            <person name="Cohen O."/>
            <person name="Gilbert J.A."/>
            <person name="Pupko T."/>
            <person name="Shuman H.A."/>
            <person name="Segal G."/>
        </authorList>
    </citation>
    <scope>NUCLEOTIDE SEQUENCE [LARGE SCALE GENOMIC DNA]</scope>
    <source>
        <strain evidence="11 12">Bercovier 4</strain>
    </source>
</reference>
<dbReference type="PROSITE" id="PS01075">
    <property type="entry name" value="ACETATE_KINASE_1"/>
    <property type="match status" value="1"/>
</dbReference>
<dbReference type="GO" id="GO:0005829">
    <property type="term" value="C:cytosol"/>
    <property type="evidence" value="ECO:0007669"/>
    <property type="project" value="TreeGrafter"/>
</dbReference>
<dbReference type="PRINTS" id="PR00471">
    <property type="entry name" value="ACETATEKNASE"/>
</dbReference>
<evidence type="ECO:0000256" key="1">
    <source>
        <dbReference type="ARBA" id="ARBA00008748"/>
    </source>
</evidence>
<dbReference type="HAMAP" id="MF_00020">
    <property type="entry name" value="Acetate_kinase"/>
    <property type="match status" value="1"/>
</dbReference>
<dbReference type="GO" id="GO:0000287">
    <property type="term" value="F:magnesium ion binding"/>
    <property type="evidence" value="ECO:0007669"/>
    <property type="project" value="UniProtKB-UniRule"/>
</dbReference>
<dbReference type="Pfam" id="PF00871">
    <property type="entry name" value="Acetate_kinase"/>
    <property type="match status" value="1"/>
</dbReference>
<name>A0A0W0WJ44_9GAMM</name>
<dbReference type="GO" id="GO:0006083">
    <property type="term" value="P:acetate metabolic process"/>
    <property type="evidence" value="ECO:0007669"/>
    <property type="project" value="TreeGrafter"/>
</dbReference>
<keyword evidence="4 9" id="KW-0479">Metal-binding</keyword>
<dbReference type="GO" id="GO:0005524">
    <property type="term" value="F:ATP binding"/>
    <property type="evidence" value="ECO:0007669"/>
    <property type="project" value="UniProtKB-KW"/>
</dbReference>
<evidence type="ECO:0000313" key="12">
    <source>
        <dbReference type="Proteomes" id="UP000054761"/>
    </source>
</evidence>
<evidence type="ECO:0000256" key="10">
    <source>
        <dbReference type="RuleBase" id="RU003835"/>
    </source>
</evidence>
<gene>
    <name evidence="11" type="primary">ack_1</name>
    <name evidence="9" type="synonym">ackA</name>
    <name evidence="11" type="ORF">Lisr_0487</name>
</gene>
<dbReference type="PANTHER" id="PTHR21060">
    <property type="entry name" value="ACETATE KINASE"/>
    <property type="match status" value="1"/>
</dbReference>
<dbReference type="PATRIC" id="fig|454.4.peg.512"/>
<protein>
    <recommendedName>
        <fullName evidence="9">Acetate kinase</fullName>
        <ecNumber evidence="9">2.7.2.1</ecNumber>
    </recommendedName>
    <alternativeName>
        <fullName evidence="9">Acetokinase</fullName>
    </alternativeName>
</protein>
<comment type="function">
    <text evidence="9">Catalyzes the formation of acetyl phosphate from acetate and ATP. Can also catalyze the reverse reaction.</text>
</comment>
<sequence length="378" mass="42163">MNNETNDSILVINTGSSSIKFQLFKAPHLHLLVRGKMTHIGNTPCFTAMKTRASEDKPQKIDKKLPGQYTYKEALNYILNWIGTDEQNGKISIVAHRVVHGGEYFTKSTRITSEVFSKLKSLCSLAPLHQPHNLAAIELLAELQPEITQIACFDTAFHSGHDRLFVEYALPENIRNKDVRRYGFHGLSYEWIVYKLQENEPGLAKGRIVAAHLGNGASLCAIHNGISIDTTMGMTALDGLPMGTRCGSLDPGVIIYLIRELGLSADEVESLLYNESGLKGLSNWTNDVRLLQESDSFAAKFALDYFCIKTAQYICMMSASLGGIDGIVFTGGIGENSEYIRQRILSHLAFLRPFEIHVIRANEERIMAMHAMRILNEE</sequence>
<dbReference type="PANTHER" id="PTHR21060:SF21">
    <property type="entry name" value="ACETATE KINASE"/>
    <property type="match status" value="1"/>
</dbReference>
<keyword evidence="2 9" id="KW-0963">Cytoplasm</keyword>
<keyword evidence="6 9" id="KW-0418">Kinase</keyword>
<dbReference type="PROSITE" id="PS01076">
    <property type="entry name" value="ACETATE_KINASE_2"/>
    <property type="match status" value="1"/>
</dbReference>
<evidence type="ECO:0000313" key="11">
    <source>
        <dbReference type="EMBL" id="KTD32070.1"/>
    </source>
</evidence>
<feature type="binding site" evidence="9">
    <location>
        <position position="97"/>
    </location>
    <ligand>
        <name>substrate</name>
    </ligand>
</feature>
<feature type="binding site" evidence="9">
    <location>
        <position position="13"/>
    </location>
    <ligand>
        <name>Mg(2+)</name>
        <dbReference type="ChEBI" id="CHEBI:18420"/>
    </ligand>
</feature>
<comment type="subcellular location">
    <subcellularLocation>
        <location evidence="9">Cytoplasm</location>
    </subcellularLocation>
</comment>
<dbReference type="EMBL" id="LNYH01000015">
    <property type="protein sequence ID" value="KTD32070.1"/>
    <property type="molecule type" value="Genomic_DNA"/>
</dbReference>
<comment type="catalytic activity">
    <reaction evidence="9">
        <text>acetate + ATP = acetyl phosphate + ADP</text>
        <dbReference type="Rhea" id="RHEA:11352"/>
        <dbReference type="ChEBI" id="CHEBI:22191"/>
        <dbReference type="ChEBI" id="CHEBI:30089"/>
        <dbReference type="ChEBI" id="CHEBI:30616"/>
        <dbReference type="ChEBI" id="CHEBI:456216"/>
        <dbReference type="EC" id="2.7.2.1"/>
    </reaction>
</comment>
<keyword evidence="5 9" id="KW-0547">Nucleotide-binding</keyword>
<evidence type="ECO:0000256" key="5">
    <source>
        <dbReference type="ARBA" id="ARBA00022741"/>
    </source>
</evidence>
<dbReference type="STRING" id="454.Lisr_0487"/>